<proteinExistence type="predicted"/>
<protein>
    <submittedName>
        <fullName evidence="2">Uncharacterized protein</fullName>
    </submittedName>
</protein>
<dbReference type="AlphaFoldDB" id="A0A9Q0Y857"/>
<accession>A0A9Q0Y857</accession>
<evidence type="ECO:0000256" key="1">
    <source>
        <dbReference type="SAM" id="MobiDB-lite"/>
    </source>
</evidence>
<evidence type="ECO:0000313" key="2">
    <source>
        <dbReference type="EMBL" id="KAJ7345955.1"/>
    </source>
</evidence>
<sequence>MAIKKVHHHFMLDRWSPLAQAINSGHHGADGITPSYKPNPTPILKLIKQARVKALTLQSLLSLAWQKAAKQFGLVSTGQYTTIEEWRNDANLFLHYEELDQRGLLAQVKFGPTSTGTGDETATEGKCGSSEGMEEANRAS</sequence>
<dbReference type="Proteomes" id="UP001142489">
    <property type="component" value="Unassembled WGS sequence"/>
</dbReference>
<organism evidence="2 3">
    <name type="scientific">Phrynocephalus forsythii</name>
    <dbReference type="NCBI Taxonomy" id="171643"/>
    <lineage>
        <taxon>Eukaryota</taxon>
        <taxon>Metazoa</taxon>
        <taxon>Chordata</taxon>
        <taxon>Craniata</taxon>
        <taxon>Vertebrata</taxon>
        <taxon>Euteleostomi</taxon>
        <taxon>Lepidosauria</taxon>
        <taxon>Squamata</taxon>
        <taxon>Bifurcata</taxon>
        <taxon>Unidentata</taxon>
        <taxon>Episquamata</taxon>
        <taxon>Toxicofera</taxon>
        <taxon>Iguania</taxon>
        <taxon>Acrodonta</taxon>
        <taxon>Agamidae</taxon>
        <taxon>Agaminae</taxon>
        <taxon>Phrynocephalus</taxon>
    </lineage>
</organism>
<comment type="caution">
    <text evidence="2">The sequence shown here is derived from an EMBL/GenBank/DDBJ whole genome shotgun (WGS) entry which is preliminary data.</text>
</comment>
<evidence type="ECO:0000313" key="3">
    <source>
        <dbReference type="Proteomes" id="UP001142489"/>
    </source>
</evidence>
<feature type="region of interest" description="Disordered" evidence="1">
    <location>
        <begin position="110"/>
        <end position="140"/>
    </location>
</feature>
<reference evidence="2" key="1">
    <citation type="journal article" date="2023" name="DNA Res.">
        <title>Chromosome-level genome assembly of Phrynocephalus forsythii using third-generation DNA sequencing and Hi-C analysis.</title>
        <authorList>
            <person name="Qi Y."/>
            <person name="Zhao W."/>
            <person name="Zhao Y."/>
            <person name="Niu C."/>
            <person name="Cao S."/>
            <person name="Zhang Y."/>
        </authorList>
    </citation>
    <scope>NUCLEOTIDE SEQUENCE</scope>
    <source>
        <tissue evidence="2">Muscle</tissue>
    </source>
</reference>
<dbReference type="EMBL" id="JAPFRF010000001">
    <property type="protein sequence ID" value="KAJ7345955.1"/>
    <property type="molecule type" value="Genomic_DNA"/>
</dbReference>
<name>A0A9Q0Y857_9SAUR</name>
<keyword evidence="3" id="KW-1185">Reference proteome</keyword>
<gene>
    <name evidence="2" type="ORF">JRQ81_001905</name>
</gene>